<dbReference type="InterPro" id="IPR005361">
    <property type="entry name" value="UPF0158"/>
</dbReference>
<dbReference type="AlphaFoldDB" id="A5D665"/>
<gene>
    <name evidence="1" type="ordered locus">PTH_0072</name>
</gene>
<reference evidence="2" key="1">
    <citation type="journal article" date="2008" name="Genome Res.">
        <title>The genome of Pelotomaculum thermopropionicum reveals niche-associated evolution in anaerobic microbiota.</title>
        <authorList>
            <person name="Kosaka T."/>
            <person name="Kato S."/>
            <person name="Shimoyama T."/>
            <person name="Ishii S."/>
            <person name="Abe T."/>
            <person name="Watanabe K."/>
        </authorList>
    </citation>
    <scope>NUCLEOTIDE SEQUENCE [LARGE SCALE GENOMIC DNA]</scope>
    <source>
        <strain evidence="2">DSM 13744 / JCM 10971 / SI</strain>
    </source>
</reference>
<keyword evidence="2" id="KW-1185">Reference proteome</keyword>
<evidence type="ECO:0000313" key="2">
    <source>
        <dbReference type="Proteomes" id="UP000006556"/>
    </source>
</evidence>
<dbReference type="Proteomes" id="UP000006556">
    <property type="component" value="Chromosome"/>
</dbReference>
<accession>A5D665</accession>
<dbReference type="Pfam" id="PF03682">
    <property type="entry name" value="UPF0158"/>
    <property type="match status" value="1"/>
</dbReference>
<organism evidence="1 2">
    <name type="scientific">Pelotomaculum thermopropionicum (strain DSM 13744 / JCM 10971 / SI)</name>
    <dbReference type="NCBI Taxonomy" id="370438"/>
    <lineage>
        <taxon>Bacteria</taxon>
        <taxon>Bacillati</taxon>
        <taxon>Bacillota</taxon>
        <taxon>Clostridia</taxon>
        <taxon>Eubacteriales</taxon>
        <taxon>Desulfotomaculaceae</taxon>
        <taxon>Pelotomaculum</taxon>
    </lineage>
</organism>
<evidence type="ECO:0000313" key="1">
    <source>
        <dbReference type="EMBL" id="BAF58253.1"/>
    </source>
</evidence>
<protein>
    <submittedName>
        <fullName evidence="1">Uncharacterized protein</fullName>
    </submittedName>
</protein>
<sequence>MRQVPVTIAWMVNAFENSSEHSEYYLDMQTGDIKYFSPMDFPEHAELIKKLDRQTDRYIRLPKLDRELSVRVEREFAATVPDPSLRSLLENALANGLKFRNALMEHEEERRRWYKFQNEKYEEYLRRWFREKGIELVDRPAGNIRV</sequence>
<proteinExistence type="predicted"/>
<dbReference type="KEGG" id="pth:PTH_0072"/>
<dbReference type="STRING" id="370438.PTH_0072"/>
<dbReference type="HOGENOM" id="CLU_1775683_0_0_9"/>
<dbReference type="EMBL" id="AP009389">
    <property type="protein sequence ID" value="BAF58253.1"/>
    <property type="molecule type" value="Genomic_DNA"/>
</dbReference>
<name>A5D665_PELTS</name>